<dbReference type="InterPro" id="IPR009057">
    <property type="entry name" value="Homeodomain-like_sf"/>
</dbReference>
<feature type="domain" description="HTH tetR-type" evidence="6">
    <location>
        <begin position="30"/>
        <end position="90"/>
    </location>
</feature>
<dbReference type="SUPFAM" id="SSF46689">
    <property type="entry name" value="Homeodomain-like"/>
    <property type="match status" value="1"/>
</dbReference>
<evidence type="ECO:0000256" key="4">
    <source>
        <dbReference type="PROSITE-ProRule" id="PRU00335"/>
    </source>
</evidence>
<dbReference type="Gene3D" id="1.10.357.10">
    <property type="entry name" value="Tetracycline Repressor, domain 2"/>
    <property type="match status" value="1"/>
</dbReference>
<keyword evidence="1" id="KW-0805">Transcription regulation</keyword>
<gene>
    <name evidence="7" type="ORF">H1R19_10930</name>
</gene>
<evidence type="ECO:0000256" key="3">
    <source>
        <dbReference type="ARBA" id="ARBA00023163"/>
    </source>
</evidence>
<accession>A0A7D7LU82</accession>
<reference evidence="8" key="1">
    <citation type="submission" date="2020-07" db="EMBL/GenBank/DDBJ databases">
        <title>novel species isolated from the respiratory tract of Marmot.</title>
        <authorList>
            <person name="Zhang G."/>
        </authorList>
    </citation>
    <scope>NUCLEOTIDE SEQUENCE [LARGE SCALE GENOMIC DNA]</scope>
    <source>
        <strain evidence="8">686</strain>
    </source>
</reference>
<feature type="region of interest" description="Disordered" evidence="5">
    <location>
        <begin position="1"/>
        <end position="32"/>
    </location>
</feature>
<name>A0A7D7LU82_9ACTN</name>
<dbReference type="PANTHER" id="PTHR30055:SF234">
    <property type="entry name" value="HTH-TYPE TRANSCRIPTIONAL REGULATOR BETI"/>
    <property type="match status" value="1"/>
</dbReference>
<evidence type="ECO:0000256" key="1">
    <source>
        <dbReference type="ARBA" id="ARBA00023015"/>
    </source>
</evidence>
<dbReference type="Proteomes" id="UP000515663">
    <property type="component" value="Chromosome"/>
</dbReference>
<evidence type="ECO:0000313" key="7">
    <source>
        <dbReference type="EMBL" id="QMT03545.1"/>
    </source>
</evidence>
<evidence type="ECO:0000313" key="8">
    <source>
        <dbReference type="Proteomes" id="UP000515663"/>
    </source>
</evidence>
<dbReference type="PRINTS" id="PR00455">
    <property type="entry name" value="HTHTETR"/>
</dbReference>
<evidence type="ECO:0000259" key="6">
    <source>
        <dbReference type="PROSITE" id="PS50977"/>
    </source>
</evidence>
<dbReference type="KEGG" id="gji:H1R19_10930"/>
<dbReference type="GO" id="GO:0003700">
    <property type="term" value="F:DNA-binding transcription factor activity"/>
    <property type="evidence" value="ECO:0007669"/>
    <property type="project" value="TreeGrafter"/>
</dbReference>
<organism evidence="7 8">
    <name type="scientific">Gordonia jinghuaiqii</name>
    <dbReference type="NCBI Taxonomy" id="2758710"/>
    <lineage>
        <taxon>Bacteria</taxon>
        <taxon>Bacillati</taxon>
        <taxon>Actinomycetota</taxon>
        <taxon>Actinomycetes</taxon>
        <taxon>Mycobacteriales</taxon>
        <taxon>Gordoniaceae</taxon>
        <taxon>Gordonia</taxon>
    </lineage>
</organism>
<dbReference type="InterPro" id="IPR050109">
    <property type="entry name" value="HTH-type_TetR-like_transc_reg"/>
</dbReference>
<dbReference type="EMBL" id="CP059491">
    <property type="protein sequence ID" value="QMT03545.1"/>
    <property type="molecule type" value="Genomic_DNA"/>
</dbReference>
<dbReference type="Pfam" id="PF17932">
    <property type="entry name" value="TetR_C_24"/>
    <property type="match status" value="1"/>
</dbReference>
<dbReference type="Pfam" id="PF00440">
    <property type="entry name" value="TetR_N"/>
    <property type="match status" value="1"/>
</dbReference>
<dbReference type="InterPro" id="IPR036271">
    <property type="entry name" value="Tet_transcr_reg_TetR-rel_C_sf"/>
</dbReference>
<keyword evidence="8" id="KW-1185">Reference proteome</keyword>
<dbReference type="RefSeq" id="WP_188329171.1">
    <property type="nucleotide sequence ID" value="NZ_CP059491.1"/>
</dbReference>
<dbReference type="PROSITE" id="PS50977">
    <property type="entry name" value="HTH_TETR_2"/>
    <property type="match status" value="1"/>
</dbReference>
<dbReference type="AlphaFoldDB" id="A0A7D7LU82"/>
<sequence>MEPVRAENGTGGAAAAQGSESSTVRTDRRRTRRDEIVEAAARYFADHGYSNAGMRDIAQAVGMRGASLYNHFQSKEEILFAIALRMTEDPQQDLLLLDGEGGPVERLTSLVEAHVRRLARYRVEHLVALRELSALTPEHRRAVTDYRKYYQRRIRDVIDAGARLGLFEVRDPHRSAIAVLDLMNGISWWLNDSHDVDQLVSDYVDFTIGGVLHHRPVS</sequence>
<feature type="DNA-binding region" description="H-T-H motif" evidence="4">
    <location>
        <begin position="53"/>
        <end position="72"/>
    </location>
</feature>
<dbReference type="SUPFAM" id="SSF48498">
    <property type="entry name" value="Tetracyclin repressor-like, C-terminal domain"/>
    <property type="match status" value="1"/>
</dbReference>
<keyword evidence="2 4" id="KW-0238">DNA-binding</keyword>
<keyword evidence="3" id="KW-0804">Transcription</keyword>
<dbReference type="InterPro" id="IPR041490">
    <property type="entry name" value="KstR2_TetR_C"/>
</dbReference>
<dbReference type="GO" id="GO:0000976">
    <property type="term" value="F:transcription cis-regulatory region binding"/>
    <property type="evidence" value="ECO:0007669"/>
    <property type="project" value="TreeGrafter"/>
</dbReference>
<protein>
    <submittedName>
        <fullName evidence="7">TetR/AcrR family transcriptional regulator</fullName>
    </submittedName>
</protein>
<evidence type="ECO:0000256" key="5">
    <source>
        <dbReference type="SAM" id="MobiDB-lite"/>
    </source>
</evidence>
<proteinExistence type="predicted"/>
<evidence type="ECO:0000256" key="2">
    <source>
        <dbReference type="ARBA" id="ARBA00023125"/>
    </source>
</evidence>
<dbReference type="PANTHER" id="PTHR30055">
    <property type="entry name" value="HTH-TYPE TRANSCRIPTIONAL REGULATOR RUTR"/>
    <property type="match status" value="1"/>
</dbReference>
<dbReference type="InterPro" id="IPR001647">
    <property type="entry name" value="HTH_TetR"/>
</dbReference>